<sequence length="25" mass="3056">MNEKLWWKNYYAEMNLVFGISCVLC</sequence>
<reference evidence="1 2" key="1">
    <citation type="submission" date="2016-10" db="EMBL/GenBank/DDBJ databases">
        <authorList>
            <person name="de Groot N.N."/>
        </authorList>
    </citation>
    <scope>NUCLEOTIDE SEQUENCE [LARGE SCALE GENOMIC DNA]</scope>
    <source>
        <strain evidence="1 2">DSM 16195</strain>
    </source>
</reference>
<evidence type="ECO:0000313" key="2">
    <source>
        <dbReference type="Proteomes" id="UP000199321"/>
    </source>
</evidence>
<feature type="non-terminal residue" evidence="1">
    <location>
        <position position="25"/>
    </location>
</feature>
<dbReference type="AlphaFoldDB" id="A0A1G7K4E1"/>
<gene>
    <name evidence="1" type="ORF">SAMN05421855_1531</name>
</gene>
<name>A0A1G7K4E1_9FLAO</name>
<keyword evidence="2" id="KW-1185">Reference proteome</keyword>
<organism evidence="1 2">
    <name type="scientific">Ulvibacter litoralis</name>
    <dbReference type="NCBI Taxonomy" id="227084"/>
    <lineage>
        <taxon>Bacteria</taxon>
        <taxon>Pseudomonadati</taxon>
        <taxon>Bacteroidota</taxon>
        <taxon>Flavobacteriia</taxon>
        <taxon>Flavobacteriales</taxon>
        <taxon>Flavobacteriaceae</taxon>
        <taxon>Ulvibacter</taxon>
    </lineage>
</organism>
<accession>A0A1G7K4E1</accession>
<evidence type="ECO:0000313" key="1">
    <source>
        <dbReference type="EMBL" id="SDF32113.1"/>
    </source>
</evidence>
<dbReference type="Proteomes" id="UP000199321">
    <property type="component" value="Unassembled WGS sequence"/>
</dbReference>
<proteinExistence type="predicted"/>
<protein>
    <submittedName>
        <fullName evidence="1">Uncharacterized protein</fullName>
    </submittedName>
</protein>
<dbReference type="EMBL" id="FNBA01000053">
    <property type="protein sequence ID" value="SDF32113.1"/>
    <property type="molecule type" value="Genomic_DNA"/>
</dbReference>